<evidence type="ECO:0000313" key="4">
    <source>
        <dbReference type="Proteomes" id="UP000027936"/>
    </source>
</evidence>
<dbReference type="InterPro" id="IPR010982">
    <property type="entry name" value="Lambda_DNA-bd_dom_sf"/>
</dbReference>
<dbReference type="OrthoDB" id="9812495at2"/>
<dbReference type="EMBL" id="JJRY01000008">
    <property type="protein sequence ID" value="KEF38277.1"/>
    <property type="molecule type" value="Genomic_DNA"/>
</dbReference>
<name>A0A072NLZ1_SCHAZ</name>
<reference evidence="3 4" key="1">
    <citation type="submission" date="2014-04" db="EMBL/GenBank/DDBJ databases">
        <title>Draft genome sequence of Bacillus azotoformans MEV2011, a (co-) denitrifying strain unable to grow in the presence of oxygen.</title>
        <authorList>
            <person name="Nielsen M."/>
            <person name="Schreiber L."/>
            <person name="Finster K."/>
            <person name="Schramm A."/>
        </authorList>
    </citation>
    <scope>NUCLEOTIDE SEQUENCE [LARGE SCALE GENOMIC DNA]</scope>
    <source>
        <strain evidence="3 4">MEV2011</strain>
    </source>
</reference>
<dbReference type="PROSITE" id="PS50943">
    <property type="entry name" value="HTH_CROC1"/>
    <property type="match status" value="1"/>
</dbReference>
<comment type="caution">
    <text evidence="3">The sequence shown here is derived from an EMBL/GenBank/DDBJ whole genome shotgun (WGS) entry which is preliminary data.</text>
</comment>
<dbReference type="InterPro" id="IPR001387">
    <property type="entry name" value="Cro/C1-type_HTH"/>
</dbReference>
<feature type="domain" description="HTH cro/C1-type" evidence="2">
    <location>
        <begin position="11"/>
        <end position="64"/>
    </location>
</feature>
<gene>
    <name evidence="3" type="ORF">M670_02317</name>
</gene>
<dbReference type="GO" id="GO:0003677">
    <property type="term" value="F:DNA binding"/>
    <property type="evidence" value="ECO:0007669"/>
    <property type="project" value="InterPro"/>
</dbReference>
<evidence type="ECO:0000259" key="2">
    <source>
        <dbReference type="PROSITE" id="PS50943"/>
    </source>
</evidence>
<accession>A0A072NLZ1</accession>
<dbReference type="Gene3D" id="1.10.260.40">
    <property type="entry name" value="lambda repressor-like DNA-binding domains"/>
    <property type="match status" value="1"/>
</dbReference>
<evidence type="ECO:0000313" key="3">
    <source>
        <dbReference type="EMBL" id="KEF38277.1"/>
    </source>
</evidence>
<proteinExistence type="predicted"/>
<dbReference type="Pfam" id="PF12844">
    <property type="entry name" value="HTH_19"/>
    <property type="match status" value="1"/>
</dbReference>
<sequence>MNGVNDFGERLRKALKNAGYTQARATEELKLSKNAMTNYVNGRIPDATILYNLSKLLGLSMEYLLTGKETKARQQTTDDSIPDSNSFGKLTDDEIKVLTLYRQLSNKDKAKIEGMLEMKIFESQESKKVESSIFPTGEGAASKEKKHA</sequence>
<dbReference type="PATRIC" id="fig|1348973.3.peg.2232"/>
<evidence type="ECO:0000256" key="1">
    <source>
        <dbReference type="SAM" id="MobiDB-lite"/>
    </source>
</evidence>
<organism evidence="3 4">
    <name type="scientific">Schinkia azotoformans MEV2011</name>
    <dbReference type="NCBI Taxonomy" id="1348973"/>
    <lineage>
        <taxon>Bacteria</taxon>
        <taxon>Bacillati</taxon>
        <taxon>Bacillota</taxon>
        <taxon>Bacilli</taxon>
        <taxon>Bacillales</taxon>
        <taxon>Bacillaceae</taxon>
        <taxon>Calidifontibacillus/Schinkia group</taxon>
        <taxon>Schinkia</taxon>
    </lineage>
</organism>
<dbReference type="SUPFAM" id="SSF47413">
    <property type="entry name" value="lambda repressor-like DNA-binding domains"/>
    <property type="match status" value="1"/>
</dbReference>
<dbReference type="AlphaFoldDB" id="A0A072NLZ1"/>
<protein>
    <submittedName>
        <fullName evidence="3">Putative transcriptional regulator</fullName>
    </submittedName>
</protein>
<dbReference type="SMART" id="SM00530">
    <property type="entry name" value="HTH_XRE"/>
    <property type="match status" value="1"/>
</dbReference>
<dbReference type="CDD" id="cd00093">
    <property type="entry name" value="HTH_XRE"/>
    <property type="match status" value="1"/>
</dbReference>
<dbReference type="RefSeq" id="WP_051678176.1">
    <property type="nucleotide sequence ID" value="NZ_JJRY01000008.1"/>
</dbReference>
<feature type="region of interest" description="Disordered" evidence="1">
    <location>
        <begin position="124"/>
        <end position="148"/>
    </location>
</feature>
<dbReference type="Proteomes" id="UP000027936">
    <property type="component" value="Unassembled WGS sequence"/>
</dbReference>